<reference evidence="1 2" key="1">
    <citation type="submission" date="2018-12" db="EMBL/GenBank/DDBJ databases">
        <title>Sequencing of bacterial isolates from soil warming experiment in Harvard Forest, Massachusetts, USA.</title>
        <authorList>
            <person name="Deangelis K."/>
        </authorList>
    </citation>
    <scope>NUCLEOTIDE SEQUENCE [LARGE SCALE GENOMIC DNA]</scope>
    <source>
        <strain evidence="1 2">EB153</strain>
    </source>
</reference>
<accession>A0A428MEV1</accession>
<dbReference type="Proteomes" id="UP000269669">
    <property type="component" value="Unassembled WGS sequence"/>
</dbReference>
<dbReference type="RefSeq" id="WP_125484117.1">
    <property type="nucleotide sequence ID" value="NZ_RSDW01000001.1"/>
</dbReference>
<dbReference type="OrthoDB" id="117742at2"/>
<dbReference type="AlphaFoldDB" id="A0A428MEV1"/>
<dbReference type="EMBL" id="RSDW01000001">
    <property type="protein sequence ID" value="RSL15369.1"/>
    <property type="molecule type" value="Genomic_DNA"/>
</dbReference>
<name>A0A428MEV1_9BACT</name>
<gene>
    <name evidence="1" type="ORF">EDE15_0855</name>
</gene>
<evidence type="ECO:0000313" key="1">
    <source>
        <dbReference type="EMBL" id="RSL15369.1"/>
    </source>
</evidence>
<proteinExistence type="predicted"/>
<organism evidence="1 2">
    <name type="scientific">Edaphobacter aggregans</name>
    <dbReference type="NCBI Taxonomy" id="570835"/>
    <lineage>
        <taxon>Bacteria</taxon>
        <taxon>Pseudomonadati</taxon>
        <taxon>Acidobacteriota</taxon>
        <taxon>Terriglobia</taxon>
        <taxon>Terriglobales</taxon>
        <taxon>Acidobacteriaceae</taxon>
        <taxon>Edaphobacter</taxon>
    </lineage>
</organism>
<protein>
    <submittedName>
        <fullName evidence="1">Uncharacterized protein</fullName>
    </submittedName>
</protein>
<evidence type="ECO:0000313" key="2">
    <source>
        <dbReference type="Proteomes" id="UP000269669"/>
    </source>
</evidence>
<sequence length="328" mass="36203">MTTGRADARKSTLRCASRARPASKLVALPLWLLLTALVVSHTGFTPAAVAQSVAASAWASGPKGIAPAEPLSIPPRSWVVDVVTNEAAAIHHKDSYIRYRMHVVDSKGDQVRDVIESKDGTVARLIMRNGKPLTDEQDKAERQRLNDMLESPDAYLKHVKNDTTEKKLAESLMRVMPDAMIYTYVPGQPQTGKNKDALEIVLDYEPNPKFHPPTTFAEALSGLKGRAWVDAKTRQLVRMEGTVFRPVNFGWGMLAHIYPGGKLTFDQTDAGNGRQIFTHFTEHLAVRALMLKTVNVNADVEASDFQTVSPMNYQDAIHVLLNTPLPGR</sequence>
<keyword evidence="2" id="KW-1185">Reference proteome</keyword>
<comment type="caution">
    <text evidence="1">The sequence shown here is derived from an EMBL/GenBank/DDBJ whole genome shotgun (WGS) entry which is preliminary data.</text>
</comment>